<feature type="compositionally biased region" description="Polar residues" evidence="1">
    <location>
        <begin position="19"/>
        <end position="28"/>
    </location>
</feature>
<evidence type="ECO:0000313" key="2">
    <source>
        <dbReference type="EMBL" id="GFS82055.1"/>
    </source>
</evidence>
<accession>A0A8X6MX25</accession>
<sequence>MPVTTPETKTETSDPEISHLQTPTTPEITPSAPGPALDMETSTTTMDINAPSGESLESFLESV</sequence>
<evidence type="ECO:0000256" key="1">
    <source>
        <dbReference type="SAM" id="MobiDB-lite"/>
    </source>
</evidence>
<gene>
    <name evidence="2" type="ORF">NPIL_419131</name>
</gene>
<feature type="non-terminal residue" evidence="2">
    <location>
        <position position="63"/>
    </location>
</feature>
<organism evidence="2 3">
    <name type="scientific">Nephila pilipes</name>
    <name type="common">Giant wood spider</name>
    <name type="synonym">Nephila maculata</name>
    <dbReference type="NCBI Taxonomy" id="299642"/>
    <lineage>
        <taxon>Eukaryota</taxon>
        <taxon>Metazoa</taxon>
        <taxon>Ecdysozoa</taxon>
        <taxon>Arthropoda</taxon>
        <taxon>Chelicerata</taxon>
        <taxon>Arachnida</taxon>
        <taxon>Araneae</taxon>
        <taxon>Araneomorphae</taxon>
        <taxon>Entelegynae</taxon>
        <taxon>Araneoidea</taxon>
        <taxon>Nephilidae</taxon>
        <taxon>Nephila</taxon>
    </lineage>
</organism>
<dbReference type="Proteomes" id="UP000887013">
    <property type="component" value="Unassembled WGS sequence"/>
</dbReference>
<comment type="caution">
    <text evidence="2">The sequence shown here is derived from an EMBL/GenBank/DDBJ whole genome shotgun (WGS) entry which is preliminary data.</text>
</comment>
<reference evidence="2" key="1">
    <citation type="submission" date="2020-08" db="EMBL/GenBank/DDBJ databases">
        <title>Multicomponent nature underlies the extraordinary mechanical properties of spider dragline silk.</title>
        <authorList>
            <person name="Kono N."/>
            <person name="Nakamura H."/>
            <person name="Mori M."/>
            <person name="Yoshida Y."/>
            <person name="Ohtoshi R."/>
            <person name="Malay A.D."/>
            <person name="Moran D.A.P."/>
            <person name="Tomita M."/>
            <person name="Numata K."/>
            <person name="Arakawa K."/>
        </authorList>
    </citation>
    <scope>NUCLEOTIDE SEQUENCE</scope>
</reference>
<proteinExistence type="predicted"/>
<name>A0A8X6MX25_NEPPI</name>
<protein>
    <submittedName>
        <fullName evidence="2">Uncharacterized protein</fullName>
    </submittedName>
</protein>
<evidence type="ECO:0000313" key="3">
    <source>
        <dbReference type="Proteomes" id="UP000887013"/>
    </source>
</evidence>
<feature type="region of interest" description="Disordered" evidence="1">
    <location>
        <begin position="1"/>
        <end position="63"/>
    </location>
</feature>
<keyword evidence="3" id="KW-1185">Reference proteome</keyword>
<dbReference type="EMBL" id="BMAW01051748">
    <property type="protein sequence ID" value="GFS82055.1"/>
    <property type="molecule type" value="Genomic_DNA"/>
</dbReference>
<dbReference type="AlphaFoldDB" id="A0A8X6MX25"/>